<dbReference type="Gene3D" id="1.10.357.40">
    <property type="entry name" value="YbiA-like"/>
    <property type="match status" value="1"/>
</dbReference>
<protein>
    <submittedName>
        <fullName evidence="3">S5A-REDUCTASE domain-containing protein</fullName>
    </submittedName>
</protein>
<dbReference type="AlphaFoldDB" id="A0A8H6Z1A6"/>
<accession>A0A8H6Z1A6</accession>
<dbReference type="Pfam" id="PF08719">
    <property type="entry name" value="NADAR"/>
    <property type="match status" value="1"/>
</dbReference>
<dbReference type="SUPFAM" id="SSF143990">
    <property type="entry name" value="YbiA-like"/>
    <property type="match status" value="1"/>
</dbReference>
<reference evidence="3" key="1">
    <citation type="submission" date="2020-05" db="EMBL/GenBank/DDBJ databases">
        <title>Mycena genomes resolve the evolution of fungal bioluminescence.</title>
        <authorList>
            <person name="Tsai I.J."/>
        </authorList>
    </citation>
    <scope>NUCLEOTIDE SEQUENCE</scope>
    <source>
        <strain evidence="3">160909Yilan</strain>
    </source>
</reference>
<evidence type="ECO:0000259" key="2">
    <source>
        <dbReference type="Pfam" id="PF08719"/>
    </source>
</evidence>
<dbReference type="InterPro" id="IPR037238">
    <property type="entry name" value="YbiA-like_sf"/>
</dbReference>
<feature type="domain" description="NADAR" evidence="2">
    <location>
        <begin position="288"/>
        <end position="412"/>
    </location>
</feature>
<feature type="compositionally biased region" description="Low complexity" evidence="1">
    <location>
        <begin position="1"/>
        <end position="16"/>
    </location>
</feature>
<dbReference type="CDD" id="cd15457">
    <property type="entry name" value="NADAR"/>
    <property type="match status" value="1"/>
</dbReference>
<keyword evidence="4" id="KW-1185">Reference proteome</keyword>
<name>A0A8H6Z1A6_9AGAR</name>
<gene>
    <name evidence="3" type="ORF">MSAN_00713500</name>
</gene>
<proteinExistence type="predicted"/>
<evidence type="ECO:0000313" key="3">
    <source>
        <dbReference type="EMBL" id="KAF7370800.1"/>
    </source>
</evidence>
<dbReference type="Proteomes" id="UP000623467">
    <property type="component" value="Unassembled WGS sequence"/>
</dbReference>
<comment type="caution">
    <text evidence="3">The sequence shown here is derived from an EMBL/GenBank/DDBJ whole genome shotgun (WGS) entry which is preliminary data.</text>
</comment>
<evidence type="ECO:0000256" key="1">
    <source>
        <dbReference type="SAM" id="MobiDB-lite"/>
    </source>
</evidence>
<dbReference type="InterPro" id="IPR012816">
    <property type="entry name" value="NADAR"/>
</dbReference>
<feature type="region of interest" description="Disordered" evidence="1">
    <location>
        <begin position="241"/>
        <end position="275"/>
    </location>
</feature>
<evidence type="ECO:0000313" key="4">
    <source>
        <dbReference type="Proteomes" id="UP000623467"/>
    </source>
</evidence>
<sequence length="421" mass="45426">MGPVQPHQPAAPAAPQEENPRPVVPPAAAPVRATPLFIPGDGAPLTSFASPQVPPVNPVQQTPFAGGAFPPQQQEPPVVPQFVQPPAQPQERANADIARVLQPLPTPNAAVYGPPPLPDPLPPLRNPLPTPPRDLYELSPYNTLLNLPQTTALLTAAYSQQGGLPPPPSYGRRSGNRTGGGLLRALTGRGRKEEEVRFVPVFINGQPPPSVNPAGVPAPAPATASAAPAAFDRAAVPPTPIALYDPPVPHAPTPRAGSDGRRSTAPNMRPPIRFSSDTPEYHGFLTYSPHRVMYNDVIYPTAMHLHEALKYLPINPELAEHIRACPDAGEIQALSSQLQRQFPNSVRPDWSDVYLQSMEQVILLKFQQHANLRGLLLNTLDAPLIYGEPDTYWGEAGFNHLGHILEHVRTSLQRELQGRSS</sequence>
<dbReference type="OrthoDB" id="206452at2759"/>
<organism evidence="3 4">
    <name type="scientific">Mycena sanguinolenta</name>
    <dbReference type="NCBI Taxonomy" id="230812"/>
    <lineage>
        <taxon>Eukaryota</taxon>
        <taxon>Fungi</taxon>
        <taxon>Dikarya</taxon>
        <taxon>Basidiomycota</taxon>
        <taxon>Agaricomycotina</taxon>
        <taxon>Agaricomycetes</taxon>
        <taxon>Agaricomycetidae</taxon>
        <taxon>Agaricales</taxon>
        <taxon>Marasmiineae</taxon>
        <taxon>Mycenaceae</taxon>
        <taxon>Mycena</taxon>
    </lineage>
</organism>
<feature type="region of interest" description="Disordered" evidence="1">
    <location>
        <begin position="1"/>
        <end position="28"/>
    </location>
</feature>
<dbReference type="EMBL" id="JACAZH010000004">
    <property type="protein sequence ID" value="KAF7370800.1"/>
    <property type="molecule type" value="Genomic_DNA"/>
</dbReference>